<dbReference type="Pfam" id="PF00400">
    <property type="entry name" value="WD40"/>
    <property type="match status" value="1"/>
</dbReference>
<keyword evidence="1" id="KW-0853">WD repeat</keyword>
<accession>A0A409WYD1</accession>
<dbReference type="SUPFAM" id="SSF50978">
    <property type="entry name" value="WD40 repeat-like"/>
    <property type="match status" value="1"/>
</dbReference>
<dbReference type="PANTHER" id="PTHR19862:SF14">
    <property type="entry name" value="WD REPEAT-CONTAINING PROTEIN 48"/>
    <property type="match status" value="1"/>
</dbReference>
<dbReference type="Gene3D" id="2.130.10.10">
    <property type="entry name" value="YVTN repeat-like/Quinoprotein amine dehydrogenase"/>
    <property type="match status" value="1"/>
</dbReference>
<dbReference type="InterPro" id="IPR001680">
    <property type="entry name" value="WD40_rpt"/>
</dbReference>
<feature type="repeat" description="WD" evidence="1">
    <location>
        <begin position="287"/>
        <end position="319"/>
    </location>
</feature>
<comment type="caution">
    <text evidence="3">The sequence shown here is derived from an EMBL/GenBank/DDBJ whole genome shotgun (WGS) entry which is preliminary data.</text>
</comment>
<dbReference type="InterPro" id="IPR015943">
    <property type="entry name" value="WD40/YVTN_repeat-like_dom_sf"/>
</dbReference>
<proteinExistence type="predicted"/>
<dbReference type="OrthoDB" id="2421129at2759"/>
<keyword evidence="4" id="KW-1185">Reference proteome</keyword>
<dbReference type="SMART" id="SM00320">
    <property type="entry name" value="WD40"/>
    <property type="match status" value="2"/>
</dbReference>
<evidence type="ECO:0000256" key="2">
    <source>
        <dbReference type="SAM" id="MobiDB-lite"/>
    </source>
</evidence>
<feature type="region of interest" description="Disordered" evidence="2">
    <location>
        <begin position="143"/>
        <end position="198"/>
    </location>
</feature>
<sequence>MVQARRRVSYIIPSPSDSPSFAAGSQPGYSVPPPRLLLPPLGVPRHGVPGPLLIPHPSNSASSSPWSASSSPTYTSSGQDGAAEPYGQQHPQAHHPRHRLGVACLALDASTLLVGKDSPEGILYTGGRDGIFMAWDLGVPMQRRKGRSATDSSAGGADARTATGSGAASPETAGSGSSAGSSRNASSDDLSPHQRRRRKRTINRWEVLTGWEDDALDSEGEEAEGGAHQQGGSDGDVLGDVVSSATLRKKKRLKMGQEEEEIPYEWRWETDLGKFQAGTRTKFRQCSQAHTDWVNDIVLCNYNQTLVSASSDGTVKAWSPHAATPADPVKIGMHADYILTLLGHQFKLTYPPSQPRTTLGCLRLIRPHNQALGPNPLVPLRSTFLKLKLLLLFSHQLSPTKTPHNPLPPRPLRLVPQVVHLRPARGPLGTAHRERRPGEGGAAVGPAQREEDGEDGGAYGYGAVCGGE</sequence>
<dbReference type="GO" id="GO:0000724">
    <property type="term" value="P:double-strand break repair via homologous recombination"/>
    <property type="evidence" value="ECO:0007669"/>
    <property type="project" value="TreeGrafter"/>
</dbReference>
<dbReference type="PROSITE" id="PS50082">
    <property type="entry name" value="WD_REPEATS_2"/>
    <property type="match status" value="1"/>
</dbReference>
<protein>
    <submittedName>
        <fullName evidence="3">Uncharacterized protein</fullName>
    </submittedName>
</protein>
<gene>
    <name evidence="3" type="ORF">CVT26_004396</name>
</gene>
<feature type="region of interest" description="Disordered" evidence="2">
    <location>
        <begin position="218"/>
        <end position="239"/>
    </location>
</feature>
<name>A0A409WYD1_9AGAR</name>
<evidence type="ECO:0000256" key="1">
    <source>
        <dbReference type="PROSITE-ProRule" id="PRU00221"/>
    </source>
</evidence>
<organism evidence="3 4">
    <name type="scientific">Gymnopilus dilepis</name>
    <dbReference type="NCBI Taxonomy" id="231916"/>
    <lineage>
        <taxon>Eukaryota</taxon>
        <taxon>Fungi</taxon>
        <taxon>Dikarya</taxon>
        <taxon>Basidiomycota</taxon>
        <taxon>Agaricomycotina</taxon>
        <taxon>Agaricomycetes</taxon>
        <taxon>Agaricomycetidae</taxon>
        <taxon>Agaricales</taxon>
        <taxon>Agaricineae</taxon>
        <taxon>Hymenogastraceae</taxon>
        <taxon>Gymnopilus</taxon>
    </lineage>
</organism>
<evidence type="ECO:0000313" key="3">
    <source>
        <dbReference type="EMBL" id="PPQ83482.1"/>
    </source>
</evidence>
<feature type="compositionally biased region" description="Gly residues" evidence="2">
    <location>
        <begin position="456"/>
        <end position="468"/>
    </location>
</feature>
<dbReference type="STRING" id="231916.A0A409WYD1"/>
<evidence type="ECO:0000313" key="4">
    <source>
        <dbReference type="Proteomes" id="UP000284706"/>
    </source>
</evidence>
<dbReference type="InParanoid" id="A0A409WYD1"/>
<dbReference type="PROSITE" id="PS50294">
    <property type="entry name" value="WD_REPEATS_REGION"/>
    <property type="match status" value="1"/>
</dbReference>
<dbReference type="InterPro" id="IPR036322">
    <property type="entry name" value="WD40_repeat_dom_sf"/>
</dbReference>
<dbReference type="InterPro" id="IPR051246">
    <property type="entry name" value="WDR48"/>
</dbReference>
<feature type="region of interest" description="Disordered" evidence="2">
    <location>
        <begin position="424"/>
        <end position="468"/>
    </location>
</feature>
<reference evidence="3 4" key="1">
    <citation type="journal article" date="2018" name="Evol. Lett.">
        <title>Horizontal gene cluster transfer increased hallucinogenic mushroom diversity.</title>
        <authorList>
            <person name="Reynolds H.T."/>
            <person name="Vijayakumar V."/>
            <person name="Gluck-Thaler E."/>
            <person name="Korotkin H.B."/>
            <person name="Matheny P.B."/>
            <person name="Slot J.C."/>
        </authorList>
    </citation>
    <scope>NUCLEOTIDE SEQUENCE [LARGE SCALE GENOMIC DNA]</scope>
    <source>
        <strain evidence="3 4">SRW20</strain>
    </source>
</reference>
<feature type="compositionally biased region" description="Low complexity" evidence="2">
    <location>
        <begin position="149"/>
        <end position="187"/>
    </location>
</feature>
<dbReference type="PANTHER" id="PTHR19862">
    <property type="entry name" value="WD REPEAT-CONTAINING PROTEIN 48"/>
    <property type="match status" value="1"/>
</dbReference>
<feature type="region of interest" description="Disordered" evidence="2">
    <location>
        <begin position="1"/>
        <end position="95"/>
    </location>
</feature>
<dbReference type="Proteomes" id="UP000284706">
    <property type="component" value="Unassembled WGS sequence"/>
</dbReference>
<dbReference type="GO" id="GO:0043130">
    <property type="term" value="F:ubiquitin binding"/>
    <property type="evidence" value="ECO:0007669"/>
    <property type="project" value="TreeGrafter"/>
</dbReference>
<dbReference type="EMBL" id="NHYE01004616">
    <property type="protein sequence ID" value="PPQ83482.1"/>
    <property type="molecule type" value="Genomic_DNA"/>
</dbReference>
<feature type="compositionally biased region" description="Low complexity" evidence="2">
    <location>
        <begin position="38"/>
        <end position="77"/>
    </location>
</feature>
<dbReference type="AlphaFoldDB" id="A0A409WYD1"/>